<dbReference type="GO" id="GO:0006353">
    <property type="term" value="P:DNA-templated transcription termination"/>
    <property type="evidence" value="ECO:0007669"/>
    <property type="project" value="InterPro"/>
</dbReference>
<dbReference type="Proteomes" id="UP000603545">
    <property type="component" value="Unassembled WGS sequence"/>
</dbReference>
<evidence type="ECO:0000259" key="2">
    <source>
        <dbReference type="SMART" id="SM00959"/>
    </source>
</evidence>
<dbReference type="InterPro" id="IPR011112">
    <property type="entry name" value="Rho-like_N"/>
</dbReference>
<organism evidence="3 4">
    <name type="scientific">Candidatus Desulfaltia bathyphila</name>
    <dbReference type="NCBI Taxonomy" id="2841697"/>
    <lineage>
        <taxon>Bacteria</taxon>
        <taxon>Pseudomonadati</taxon>
        <taxon>Thermodesulfobacteriota</taxon>
        <taxon>Desulfobacteria</taxon>
        <taxon>Desulfobacterales</taxon>
        <taxon>Desulfobacterales incertae sedis</taxon>
        <taxon>Candidatus Desulfaltia</taxon>
    </lineage>
</organism>
<sequence>MSAEKKKKIEEKPIDKMTVKDLREVAKEIPEITTVYGMNKAELLASIKKAREIEDTPKKKADASVRDIKSKIRKLKAEREAFLKADNKKMAIIFRRRISRLKKKTRKAA</sequence>
<comment type="caution">
    <text evidence="3">The sequence shown here is derived from an EMBL/GenBank/DDBJ whole genome shotgun (WGS) entry which is preliminary data.</text>
</comment>
<reference evidence="3 4" key="1">
    <citation type="submission" date="2020-08" db="EMBL/GenBank/DDBJ databases">
        <title>Bridging the membrane lipid divide: bacteria of the FCB group superphylum have the potential to synthesize archaeal ether lipids.</title>
        <authorList>
            <person name="Villanueva L."/>
            <person name="Von Meijenfeldt F.A.B."/>
            <person name="Westbye A.B."/>
            <person name="Yadav S."/>
            <person name="Hopmans E.C."/>
            <person name="Dutilh B.E."/>
            <person name="Sinninghe Damste J.S."/>
        </authorList>
    </citation>
    <scope>NUCLEOTIDE SEQUENCE [LARGE SCALE GENOMIC DNA]</scope>
    <source>
        <strain evidence="3">NIOZ-UU82</strain>
    </source>
</reference>
<gene>
    <name evidence="3" type="ORF">H8E80_08360</name>
</gene>
<evidence type="ECO:0000313" key="4">
    <source>
        <dbReference type="Proteomes" id="UP000603545"/>
    </source>
</evidence>
<feature type="coiled-coil region" evidence="1">
    <location>
        <begin position="58"/>
        <end position="85"/>
    </location>
</feature>
<evidence type="ECO:0000313" key="3">
    <source>
        <dbReference type="EMBL" id="MBC8200037.1"/>
    </source>
</evidence>
<name>A0A8J6T8A3_9BACT</name>
<evidence type="ECO:0000256" key="1">
    <source>
        <dbReference type="SAM" id="Coils"/>
    </source>
</evidence>
<protein>
    <submittedName>
        <fullName evidence="3">Transcription termination factor Rho</fullName>
    </submittedName>
</protein>
<keyword evidence="1" id="KW-0175">Coiled coil</keyword>
<accession>A0A8J6T8A3</accession>
<dbReference type="AlphaFoldDB" id="A0A8J6T8A3"/>
<dbReference type="SMART" id="SM00959">
    <property type="entry name" value="Rho_N"/>
    <property type="match status" value="1"/>
</dbReference>
<dbReference type="EMBL" id="JACNLL010000074">
    <property type="protein sequence ID" value="MBC8200037.1"/>
    <property type="molecule type" value="Genomic_DNA"/>
</dbReference>
<feature type="domain" description="Rho termination factor-like N-terminal" evidence="2">
    <location>
        <begin position="13"/>
        <end position="56"/>
    </location>
</feature>
<proteinExistence type="predicted"/>